<reference evidence="2 3" key="1">
    <citation type="submission" date="2021-08" db="EMBL/GenBank/DDBJ databases">
        <title>Novel members of of the genus Stenotrophomonas from differernt environment.</title>
        <authorList>
            <person name="Deng Y."/>
        </authorList>
    </citation>
    <scope>NUCLEOTIDE SEQUENCE [LARGE SCALE GENOMIC DNA]</scope>
    <source>
        <strain evidence="2 3">CPCC 101365</strain>
    </source>
</reference>
<feature type="transmembrane region" description="Helical" evidence="1">
    <location>
        <begin position="214"/>
        <end position="232"/>
    </location>
</feature>
<dbReference type="RefSeq" id="WP_250061318.1">
    <property type="nucleotide sequence ID" value="NZ_JAIKTS010000001.1"/>
</dbReference>
<accession>A0ABT0SE11</accession>
<feature type="transmembrane region" description="Helical" evidence="1">
    <location>
        <begin position="12"/>
        <end position="29"/>
    </location>
</feature>
<proteinExistence type="predicted"/>
<keyword evidence="1" id="KW-1133">Transmembrane helix</keyword>
<sequence length="263" mass="28572">MSLLLEFVDAHSWALLPSMLALLGLSAFAGKLAWGRRVRHEATADDELKVVLGATLSLFGLLIGFLLSFAIGGYNTRMAAEENEAIAIGNAFQRTTLLGAERQAHAERLLGDYLEQRIGFFDAPDETRREQARMQSIQMQTRMWAYVGRIAQERPDPVIVTVLNACNDLYTAQQKTMASWRHQIPGAAWAMLIAFGVCSNVLIGYNIRGARTGSALLLVVPAVTALAMFLIAEIDVPGRGLIHVTPDNLEAIRATLAAGGLAP</sequence>
<feature type="transmembrane region" description="Helical" evidence="1">
    <location>
        <begin position="187"/>
        <end position="207"/>
    </location>
</feature>
<gene>
    <name evidence="2" type="ORF">K5L01_01550</name>
</gene>
<keyword evidence="3" id="KW-1185">Reference proteome</keyword>
<evidence type="ECO:0000313" key="2">
    <source>
        <dbReference type="EMBL" id="MCL7713346.1"/>
    </source>
</evidence>
<evidence type="ECO:0000313" key="3">
    <source>
        <dbReference type="Proteomes" id="UP001431235"/>
    </source>
</evidence>
<protein>
    <recommendedName>
        <fullName evidence="4">DUF4239 domain-containing protein</fullName>
    </recommendedName>
</protein>
<evidence type="ECO:0000256" key="1">
    <source>
        <dbReference type="SAM" id="Phobius"/>
    </source>
</evidence>
<dbReference type="Pfam" id="PF14023">
    <property type="entry name" value="Bestrophin-like"/>
    <property type="match status" value="1"/>
</dbReference>
<keyword evidence="1" id="KW-0812">Transmembrane</keyword>
<dbReference type="Proteomes" id="UP001431235">
    <property type="component" value="Unassembled WGS sequence"/>
</dbReference>
<name>A0ABT0SE11_9GAMM</name>
<dbReference type="EMBL" id="JAIKTS010000001">
    <property type="protein sequence ID" value="MCL7713346.1"/>
    <property type="molecule type" value="Genomic_DNA"/>
</dbReference>
<dbReference type="InterPro" id="IPR025333">
    <property type="entry name" value="DUF4239"/>
</dbReference>
<feature type="transmembrane region" description="Helical" evidence="1">
    <location>
        <begin position="50"/>
        <end position="71"/>
    </location>
</feature>
<evidence type="ECO:0008006" key="4">
    <source>
        <dbReference type="Google" id="ProtNLM"/>
    </source>
</evidence>
<keyword evidence="1" id="KW-0472">Membrane</keyword>
<comment type="caution">
    <text evidence="2">The sequence shown here is derived from an EMBL/GenBank/DDBJ whole genome shotgun (WGS) entry which is preliminary data.</text>
</comment>
<organism evidence="2 3">
    <name type="scientific">Stenotrophomonas mori</name>
    <dbReference type="NCBI Taxonomy" id="2871096"/>
    <lineage>
        <taxon>Bacteria</taxon>
        <taxon>Pseudomonadati</taxon>
        <taxon>Pseudomonadota</taxon>
        <taxon>Gammaproteobacteria</taxon>
        <taxon>Lysobacterales</taxon>
        <taxon>Lysobacteraceae</taxon>
        <taxon>Stenotrophomonas</taxon>
    </lineage>
</organism>